<dbReference type="OrthoDB" id="9780744at2"/>
<proteinExistence type="predicted"/>
<evidence type="ECO:0000313" key="3">
    <source>
        <dbReference type="Proteomes" id="UP000198519"/>
    </source>
</evidence>
<accession>A0A1I4QJB7</accession>
<dbReference type="STRING" id="488535.SAMN04487963_2421"/>
<organism evidence="2 3">
    <name type="scientific">Marinobacter zhejiangensis</name>
    <dbReference type="NCBI Taxonomy" id="488535"/>
    <lineage>
        <taxon>Bacteria</taxon>
        <taxon>Pseudomonadati</taxon>
        <taxon>Pseudomonadota</taxon>
        <taxon>Gammaproteobacteria</taxon>
        <taxon>Pseudomonadales</taxon>
        <taxon>Marinobacteraceae</taxon>
        <taxon>Marinobacter</taxon>
    </lineage>
</organism>
<name>A0A1I4QJB7_9GAMM</name>
<keyword evidence="3" id="KW-1185">Reference proteome</keyword>
<dbReference type="RefSeq" id="WP_092022862.1">
    <property type="nucleotide sequence ID" value="NZ_FOUE01000003.1"/>
</dbReference>
<dbReference type="PANTHER" id="PTHR43194:SF2">
    <property type="entry name" value="PEROXISOMAL MEMBRANE PROTEIN LPX1"/>
    <property type="match status" value="1"/>
</dbReference>
<evidence type="ECO:0000313" key="2">
    <source>
        <dbReference type="EMBL" id="SFM40124.1"/>
    </source>
</evidence>
<dbReference type="PANTHER" id="PTHR43194">
    <property type="entry name" value="HYDROLASE ALPHA/BETA FOLD FAMILY"/>
    <property type="match status" value="1"/>
</dbReference>
<feature type="domain" description="AB hydrolase-1" evidence="1">
    <location>
        <begin position="59"/>
        <end position="224"/>
    </location>
</feature>
<dbReference type="InterPro" id="IPR000073">
    <property type="entry name" value="AB_hydrolase_1"/>
</dbReference>
<dbReference type="AlphaFoldDB" id="A0A1I4QJB7"/>
<gene>
    <name evidence="2" type="ORF">SAMN04487963_2421</name>
</gene>
<dbReference type="Gene3D" id="3.40.50.1820">
    <property type="entry name" value="alpha/beta hydrolase"/>
    <property type="match status" value="1"/>
</dbReference>
<evidence type="ECO:0000259" key="1">
    <source>
        <dbReference type="Pfam" id="PF00561"/>
    </source>
</evidence>
<dbReference type="Pfam" id="PF00561">
    <property type="entry name" value="Abhydrolase_1"/>
    <property type="match status" value="1"/>
</dbReference>
<sequence>MTSPASYPALVLVGGWGVSAAMVEPVVAGWPGDVQVVSLDSNLVAGVESIEDLASALQSAFPRPAVWLGWSQGGQVAMSVAQQAPDQVLAVVTLCSFPRFVAADDWPYGMLPDTFRQFREGVEREPERYWKRFLALQVLGSADEKSGRRDLAPWLATGPSLSPEDLRRTLDWLGTTDQRRLWQHPTVSTLHLWGDQDYLVDSHLVDVIANWGGETRQVSGMGHWPRGSAVARCQDEIRRFVASLGVR</sequence>
<dbReference type="Proteomes" id="UP000198519">
    <property type="component" value="Unassembled WGS sequence"/>
</dbReference>
<dbReference type="InterPro" id="IPR050228">
    <property type="entry name" value="Carboxylesterase_BioH"/>
</dbReference>
<dbReference type="InterPro" id="IPR029058">
    <property type="entry name" value="AB_hydrolase_fold"/>
</dbReference>
<reference evidence="3" key="1">
    <citation type="submission" date="2016-10" db="EMBL/GenBank/DDBJ databases">
        <authorList>
            <person name="Varghese N."/>
            <person name="Submissions S."/>
        </authorList>
    </citation>
    <scope>NUCLEOTIDE SEQUENCE [LARGE SCALE GENOMIC DNA]</scope>
    <source>
        <strain evidence="3">CGMCC 1.7061</strain>
    </source>
</reference>
<protein>
    <submittedName>
        <fullName evidence="2">Pimeloyl-[acyl-carrier protein] methyl ester esterase</fullName>
    </submittedName>
</protein>
<dbReference type="SUPFAM" id="SSF53474">
    <property type="entry name" value="alpha/beta-Hydrolases"/>
    <property type="match status" value="1"/>
</dbReference>
<dbReference type="EMBL" id="FOUE01000003">
    <property type="protein sequence ID" value="SFM40124.1"/>
    <property type="molecule type" value="Genomic_DNA"/>
</dbReference>